<dbReference type="EMBL" id="WNZX01000033">
    <property type="protein sequence ID" value="MUG73833.1"/>
    <property type="molecule type" value="Genomic_DNA"/>
</dbReference>
<comment type="caution">
    <text evidence="1">The sequence shown here is derived from an EMBL/GenBank/DDBJ whole genome shotgun (WGS) entry which is preliminary data.</text>
</comment>
<dbReference type="AlphaFoldDB" id="A0A7X2ZFF3"/>
<dbReference type="Pfam" id="PF19788">
    <property type="entry name" value="DUF6272"/>
    <property type="match status" value="1"/>
</dbReference>
<name>A0A7X2ZFF3_9BACL</name>
<sequence length="181" mass="20470">MNNQLYEVQRFLQSNRILISFSGKLTQGLIEEYGAAVKKYLEHAERPTSEIHDVFSIFIEQTQNIKNYCSHQEKSPHGERIASSSVVTIGKTEHNHVIHSGNLLANDDVLCLRKTLDQIVSLDKTELKQLYKAKLRETVSPDALGAGIGLIEMSRKVKHPLEYSIIPIDEHVSFFTLKAVV</sequence>
<evidence type="ECO:0000313" key="1">
    <source>
        <dbReference type="EMBL" id="MUG73833.1"/>
    </source>
</evidence>
<dbReference type="NCBIfam" id="NF038262">
    <property type="entry name" value="SiaB_fam_kinase"/>
    <property type="match status" value="1"/>
</dbReference>
<dbReference type="RefSeq" id="WP_054798321.1">
    <property type="nucleotide sequence ID" value="NZ_JARTHJ010000167.1"/>
</dbReference>
<protein>
    <submittedName>
        <fullName evidence="1">Uncharacterized protein</fullName>
    </submittedName>
</protein>
<organism evidence="1 2">
    <name type="scientific">Paenibacillus validus</name>
    <dbReference type="NCBI Taxonomy" id="44253"/>
    <lineage>
        <taxon>Bacteria</taxon>
        <taxon>Bacillati</taxon>
        <taxon>Bacillota</taxon>
        <taxon>Bacilli</taxon>
        <taxon>Bacillales</taxon>
        <taxon>Paenibacillaceae</taxon>
        <taxon>Paenibacillus</taxon>
    </lineage>
</organism>
<accession>A0A7X2ZFF3</accession>
<proteinExistence type="predicted"/>
<dbReference type="Proteomes" id="UP000450917">
    <property type="component" value="Unassembled WGS sequence"/>
</dbReference>
<gene>
    <name evidence="1" type="ORF">GNP93_24815</name>
</gene>
<dbReference type="InterPro" id="IPR046239">
    <property type="entry name" value="DUF6272"/>
</dbReference>
<keyword evidence="2" id="KW-1185">Reference proteome</keyword>
<evidence type="ECO:0000313" key="2">
    <source>
        <dbReference type="Proteomes" id="UP000450917"/>
    </source>
</evidence>
<reference evidence="1 2" key="1">
    <citation type="submission" date="2019-11" db="EMBL/GenBank/DDBJ databases">
        <title>Draft genome sequences of five Paenibacillus species of dairy origin.</title>
        <authorList>
            <person name="Olajide A.M."/>
            <person name="Chen S."/>
            <person name="Lapointe G."/>
        </authorList>
    </citation>
    <scope>NUCLEOTIDE SEQUENCE [LARGE SCALE GENOMIC DNA]</scope>
    <source>
        <strain evidence="1 2">2CS3</strain>
    </source>
</reference>